<dbReference type="NCBIfam" id="NF006592">
    <property type="entry name" value="PRK09125.1"/>
    <property type="match status" value="1"/>
</dbReference>
<reference evidence="8 9" key="1">
    <citation type="submission" date="2014-04" db="EMBL/GenBank/DDBJ databases">
        <title>Draft genome sequence of Hydrogenovibrio marinus MH-110, a model organism for aerobic H2 metabolism.</title>
        <authorList>
            <person name="Cha H.J."/>
            <person name="Jo B.H."/>
            <person name="Hwang B.H."/>
        </authorList>
    </citation>
    <scope>NUCLEOTIDE SEQUENCE [LARGE SCALE GENOMIC DNA]</scope>
    <source>
        <strain evidence="8 9">MH-110</strain>
    </source>
</reference>
<name>A0A066ZTG0_HYDMR</name>
<dbReference type="Proteomes" id="UP000027341">
    <property type="component" value="Unassembled WGS sequence"/>
</dbReference>
<dbReference type="GO" id="GO:0005524">
    <property type="term" value="F:ATP binding"/>
    <property type="evidence" value="ECO:0007669"/>
    <property type="project" value="InterPro"/>
</dbReference>
<keyword evidence="4" id="KW-0227">DNA damage</keyword>
<evidence type="ECO:0000256" key="3">
    <source>
        <dbReference type="ARBA" id="ARBA00022705"/>
    </source>
</evidence>
<proteinExistence type="predicted"/>
<dbReference type="GO" id="GO:0006281">
    <property type="term" value="P:DNA repair"/>
    <property type="evidence" value="ECO:0007669"/>
    <property type="project" value="UniProtKB-KW"/>
</dbReference>
<dbReference type="PROSITE" id="PS50160">
    <property type="entry name" value="DNA_LIGASE_A3"/>
    <property type="match status" value="1"/>
</dbReference>
<evidence type="ECO:0000259" key="7">
    <source>
        <dbReference type="PROSITE" id="PS50160"/>
    </source>
</evidence>
<keyword evidence="3" id="KW-0235">DNA replication</keyword>
<dbReference type="InterPro" id="IPR012340">
    <property type="entry name" value="NA-bd_OB-fold"/>
</dbReference>
<evidence type="ECO:0000313" key="8">
    <source>
        <dbReference type="EMBL" id="KDN96762.1"/>
    </source>
</evidence>
<evidence type="ECO:0000256" key="2">
    <source>
        <dbReference type="ARBA" id="ARBA00022598"/>
    </source>
</evidence>
<comment type="catalytic activity">
    <reaction evidence="6">
        <text>ATP + (deoxyribonucleotide)n-3'-hydroxyl + 5'-phospho-(deoxyribonucleotide)m = (deoxyribonucleotide)n+m + AMP + diphosphate.</text>
        <dbReference type="EC" id="6.5.1.1"/>
    </reaction>
</comment>
<dbReference type="Pfam" id="PF01068">
    <property type="entry name" value="DNA_ligase_A_M"/>
    <property type="match status" value="1"/>
</dbReference>
<evidence type="ECO:0000313" key="9">
    <source>
        <dbReference type="Proteomes" id="UP000027341"/>
    </source>
</evidence>
<dbReference type="GO" id="GO:0006310">
    <property type="term" value="P:DNA recombination"/>
    <property type="evidence" value="ECO:0007669"/>
    <property type="project" value="InterPro"/>
</dbReference>
<dbReference type="PANTHER" id="PTHR47810">
    <property type="entry name" value="DNA LIGASE"/>
    <property type="match status" value="1"/>
</dbReference>
<feature type="domain" description="ATP-dependent DNA ligase family profile" evidence="7">
    <location>
        <begin position="84"/>
        <end position="154"/>
    </location>
</feature>
<dbReference type="GO" id="GO:0006260">
    <property type="term" value="P:DNA replication"/>
    <property type="evidence" value="ECO:0007669"/>
    <property type="project" value="UniProtKB-KW"/>
</dbReference>
<dbReference type="RefSeq" id="WP_029907770.1">
    <property type="nucleotide sequence ID" value="NZ_AP020335.1"/>
</dbReference>
<dbReference type="SUPFAM" id="SSF50249">
    <property type="entry name" value="Nucleic acid-binding proteins"/>
    <property type="match status" value="1"/>
</dbReference>
<dbReference type="EMBL" id="JMIU01000001">
    <property type="protein sequence ID" value="KDN96762.1"/>
    <property type="molecule type" value="Genomic_DNA"/>
</dbReference>
<sequence length="235" mass="27226">MSEKLDGVRGVWDGHVLRFRSGRKIHAPKWFLEQLPPFAVDGELWTKRDDFENISSIVRQKTPDYRWHQITYNVFEVPNQPGGLVDRLAVLKRYLKQRPSRIIQIISQTRIESEQQFKSRLREVLTQKGEGLVVRRGDVPYEVGRSNDALKVKPFKDDECEVVGYKPGTGKYKGELGAIQCRLKNGREFYIGSGLKDIDRVSPPKLGQKITFKYQKLTMHGVPRHPVFLRVRPVE</sequence>
<dbReference type="InterPro" id="IPR016059">
    <property type="entry name" value="DNA_ligase_ATP-dep_CS"/>
</dbReference>
<keyword evidence="2" id="KW-0436">Ligase</keyword>
<dbReference type="SUPFAM" id="SSF56091">
    <property type="entry name" value="DNA ligase/mRNA capping enzyme, catalytic domain"/>
    <property type="match status" value="1"/>
</dbReference>
<dbReference type="STRING" id="28885.EI16_10995"/>
<dbReference type="Pfam" id="PF14743">
    <property type="entry name" value="DNA_ligase_OB_2"/>
    <property type="match status" value="1"/>
</dbReference>
<protein>
    <recommendedName>
        <fullName evidence="7">ATP-dependent DNA ligase family profile domain-containing protein</fullName>
    </recommendedName>
</protein>
<evidence type="ECO:0000256" key="4">
    <source>
        <dbReference type="ARBA" id="ARBA00022763"/>
    </source>
</evidence>
<accession>A0A066ZTG0</accession>
<dbReference type="InterPro" id="IPR029319">
    <property type="entry name" value="DNA_ligase_OB"/>
</dbReference>
<dbReference type="CDD" id="cd07896">
    <property type="entry name" value="Adenylation_kDNA_ligase_like"/>
    <property type="match status" value="1"/>
</dbReference>
<dbReference type="PROSITE" id="PS00333">
    <property type="entry name" value="DNA_LIGASE_A2"/>
    <property type="match status" value="1"/>
</dbReference>
<evidence type="ECO:0000256" key="5">
    <source>
        <dbReference type="ARBA" id="ARBA00023204"/>
    </source>
</evidence>
<dbReference type="InterPro" id="IPR012310">
    <property type="entry name" value="DNA_ligase_ATP-dep_cent"/>
</dbReference>
<dbReference type="CDD" id="cd08041">
    <property type="entry name" value="OBF_kDNA_ligase_like"/>
    <property type="match status" value="1"/>
</dbReference>
<organism evidence="8 9">
    <name type="scientific">Hydrogenovibrio marinus</name>
    <dbReference type="NCBI Taxonomy" id="28885"/>
    <lineage>
        <taxon>Bacteria</taxon>
        <taxon>Pseudomonadati</taxon>
        <taxon>Pseudomonadota</taxon>
        <taxon>Gammaproteobacteria</taxon>
        <taxon>Thiotrichales</taxon>
        <taxon>Piscirickettsiaceae</taxon>
        <taxon>Hydrogenovibrio</taxon>
    </lineage>
</organism>
<dbReference type="Gene3D" id="3.30.470.30">
    <property type="entry name" value="DNA ligase/mRNA capping enzyme"/>
    <property type="match status" value="1"/>
</dbReference>
<dbReference type="Gene3D" id="2.40.50.140">
    <property type="entry name" value="Nucleic acid-binding proteins"/>
    <property type="match status" value="1"/>
</dbReference>
<dbReference type="InterPro" id="IPR050326">
    <property type="entry name" value="NAD_dep_DNA_ligaseB"/>
</dbReference>
<comment type="caution">
    <text evidence="8">The sequence shown here is derived from an EMBL/GenBank/DDBJ whole genome shotgun (WGS) entry which is preliminary data.</text>
</comment>
<keyword evidence="5" id="KW-0234">DNA repair</keyword>
<comment type="cofactor">
    <cofactor evidence="1">
        <name>a divalent metal cation</name>
        <dbReference type="ChEBI" id="CHEBI:60240"/>
    </cofactor>
</comment>
<dbReference type="GO" id="GO:0003910">
    <property type="term" value="F:DNA ligase (ATP) activity"/>
    <property type="evidence" value="ECO:0007669"/>
    <property type="project" value="UniProtKB-EC"/>
</dbReference>
<keyword evidence="9" id="KW-1185">Reference proteome</keyword>
<dbReference type="PANTHER" id="PTHR47810:SF1">
    <property type="entry name" value="DNA LIGASE B"/>
    <property type="match status" value="1"/>
</dbReference>
<gene>
    <name evidence="8" type="ORF">EI16_10995</name>
</gene>
<dbReference type="Gene3D" id="3.30.1490.70">
    <property type="match status" value="1"/>
</dbReference>
<evidence type="ECO:0000256" key="1">
    <source>
        <dbReference type="ARBA" id="ARBA00001968"/>
    </source>
</evidence>
<evidence type="ECO:0000256" key="6">
    <source>
        <dbReference type="ARBA" id="ARBA00034003"/>
    </source>
</evidence>
<dbReference type="AlphaFoldDB" id="A0A066ZTG0"/>